<comment type="caution">
    <text evidence="5">The sequence shown here is derived from an EMBL/GenBank/DDBJ whole genome shotgun (WGS) entry which is preliminary data.</text>
</comment>
<proteinExistence type="predicted"/>
<evidence type="ECO:0000313" key="6">
    <source>
        <dbReference type="Proteomes" id="UP000596742"/>
    </source>
</evidence>
<evidence type="ECO:0000259" key="4">
    <source>
        <dbReference type="PROSITE" id="PS50237"/>
    </source>
</evidence>
<dbReference type="AlphaFoldDB" id="A0A8B6D9N9"/>
<dbReference type="InterPro" id="IPR000569">
    <property type="entry name" value="HECT_dom"/>
</dbReference>
<dbReference type="InterPro" id="IPR035983">
    <property type="entry name" value="Hect_E3_ubiquitin_ligase"/>
</dbReference>
<accession>A0A8B6D9N9</accession>
<reference evidence="5" key="1">
    <citation type="submission" date="2018-11" db="EMBL/GenBank/DDBJ databases">
        <authorList>
            <person name="Alioto T."/>
            <person name="Alioto T."/>
        </authorList>
    </citation>
    <scope>NUCLEOTIDE SEQUENCE</scope>
</reference>
<dbReference type="SUPFAM" id="SSF56204">
    <property type="entry name" value="Hect, E3 ligase catalytic domain"/>
    <property type="match status" value="1"/>
</dbReference>
<keyword evidence="6" id="KW-1185">Reference proteome</keyword>
<organism evidence="5 6">
    <name type="scientific">Mytilus galloprovincialis</name>
    <name type="common">Mediterranean mussel</name>
    <dbReference type="NCBI Taxonomy" id="29158"/>
    <lineage>
        <taxon>Eukaryota</taxon>
        <taxon>Metazoa</taxon>
        <taxon>Spiralia</taxon>
        <taxon>Lophotrochozoa</taxon>
        <taxon>Mollusca</taxon>
        <taxon>Bivalvia</taxon>
        <taxon>Autobranchia</taxon>
        <taxon>Pteriomorphia</taxon>
        <taxon>Mytilida</taxon>
        <taxon>Mytiloidea</taxon>
        <taxon>Mytilidae</taxon>
        <taxon>Mytilinae</taxon>
        <taxon>Mytilus</taxon>
    </lineage>
</organism>
<feature type="region of interest" description="Disordered" evidence="3">
    <location>
        <begin position="134"/>
        <end position="167"/>
    </location>
</feature>
<evidence type="ECO:0000313" key="5">
    <source>
        <dbReference type="EMBL" id="VDI16125.1"/>
    </source>
</evidence>
<dbReference type="Proteomes" id="UP000596742">
    <property type="component" value="Unassembled WGS sequence"/>
</dbReference>
<evidence type="ECO:0000256" key="1">
    <source>
        <dbReference type="ARBA" id="ARBA00022786"/>
    </source>
</evidence>
<comment type="caution">
    <text evidence="2">Lacks conserved residue(s) required for the propagation of feature annotation.</text>
</comment>
<name>A0A8B6D9N9_MYTGA</name>
<evidence type="ECO:0000256" key="2">
    <source>
        <dbReference type="PROSITE-ProRule" id="PRU00104"/>
    </source>
</evidence>
<dbReference type="EMBL" id="UYJE01003046">
    <property type="protein sequence ID" value="VDI16125.1"/>
    <property type="molecule type" value="Genomic_DNA"/>
</dbReference>
<evidence type="ECO:0000256" key="3">
    <source>
        <dbReference type="SAM" id="MobiDB-lite"/>
    </source>
</evidence>
<dbReference type="GO" id="GO:0004842">
    <property type="term" value="F:ubiquitin-protein transferase activity"/>
    <property type="evidence" value="ECO:0007669"/>
    <property type="project" value="InterPro"/>
</dbReference>
<dbReference type="Gene3D" id="3.90.1750.10">
    <property type="entry name" value="Hect, E3 ligase catalytic domains"/>
    <property type="match status" value="1"/>
</dbReference>
<dbReference type="PROSITE" id="PS50237">
    <property type="entry name" value="HECT"/>
    <property type="match status" value="1"/>
</dbReference>
<gene>
    <name evidence="5" type="ORF">MGAL_10B063748</name>
</gene>
<keyword evidence="1 2" id="KW-0833">Ubl conjugation pathway</keyword>
<feature type="compositionally biased region" description="Low complexity" evidence="3">
    <location>
        <begin position="138"/>
        <end position="156"/>
    </location>
</feature>
<sequence length="414" mass="47084">MVLLRCGLGSHRVTAHKRNFLIVLRKNFLNLKTSGGFELLRCAQNCRNLKVLECNWKPESIRQYIGQLAKIYLRSIQNDLETSPSTPEPNDDTYSGMCEFCDNKMNVRMLRDHLKICSARPNSESDELPDLAQSLRHSSTTEPSTSATSQSPTLASITPDLQSTSNDNMTEQPQVVEVLEPISPALCQKCVSHCTETEMKDPVDILRFFQSKMVYGRDLDIQDESSIIEGETNFILVDRSDILQSAFEDIEAITDLRLTLEVQFLGEIAVDLGDPRKEFFALILREIKEKYFSPLREWSPDYTVIGKIFSLSFLQNGPLPKLLSVEQLKELFESSTPRPVIQNLRNGLNALGLLQLVKELPSLVHLFTPGSRPFNLKMITTLFIHCLCTRRFKQTNQAIENLQEICKIPKRSSR</sequence>
<dbReference type="OrthoDB" id="5988852at2759"/>
<feature type="domain" description="HECT" evidence="4">
    <location>
        <begin position="252"/>
        <end position="287"/>
    </location>
</feature>
<protein>
    <recommendedName>
        <fullName evidence="4">HECT domain-containing protein</fullName>
    </recommendedName>
</protein>